<protein>
    <submittedName>
        <fullName evidence="2">Uncharacterized protein</fullName>
    </submittedName>
</protein>
<accession>A0A2X2XJ48</accession>
<dbReference type="STRING" id="445960.SAMN05421542_4291"/>
<dbReference type="EMBL" id="FNEG01000008">
    <property type="protein sequence ID" value="SDJ74434.1"/>
    <property type="molecule type" value="Genomic_DNA"/>
</dbReference>
<reference evidence="1 3" key="1">
    <citation type="submission" date="2016-10" db="EMBL/GenBank/DDBJ databases">
        <authorList>
            <person name="Varghese N."/>
            <person name="Submissions S."/>
        </authorList>
    </citation>
    <scope>NUCLEOTIDE SEQUENCE [LARGE SCALE GENOMIC DNA]</scope>
    <source>
        <strain evidence="1 3">DSM 19299</strain>
    </source>
</reference>
<evidence type="ECO:0000313" key="3">
    <source>
        <dbReference type="Proteomes" id="UP000199426"/>
    </source>
</evidence>
<dbReference type="SUPFAM" id="SSF160574">
    <property type="entry name" value="BT0923-like"/>
    <property type="match status" value="1"/>
</dbReference>
<dbReference type="AlphaFoldDB" id="A0A2X2XJ48"/>
<gene>
    <name evidence="2" type="ORF">NCTC13492_00043</name>
    <name evidence="1" type="ORF">SAMN05421542_4291</name>
</gene>
<sequence length="68" mass="7743">MVNWCLINSDGRKASSAKIRKSIVSFLTRNHPCSVIDSIEKKYNAYKIHLINGLCLIFDENGHHVKTN</sequence>
<organism evidence="2 4">
    <name type="scientific">Chryseobacterium jejuense</name>
    <dbReference type="NCBI Taxonomy" id="445960"/>
    <lineage>
        <taxon>Bacteria</taxon>
        <taxon>Pseudomonadati</taxon>
        <taxon>Bacteroidota</taxon>
        <taxon>Flavobacteriia</taxon>
        <taxon>Flavobacteriales</taxon>
        <taxon>Weeksellaceae</taxon>
        <taxon>Chryseobacterium group</taxon>
        <taxon>Chryseobacterium</taxon>
    </lineage>
</organism>
<reference evidence="2 4" key="2">
    <citation type="submission" date="2018-06" db="EMBL/GenBank/DDBJ databases">
        <authorList>
            <consortium name="Pathogen Informatics"/>
            <person name="Doyle S."/>
        </authorList>
    </citation>
    <scope>NUCLEOTIDE SEQUENCE [LARGE SCALE GENOMIC DNA]</scope>
    <source>
        <strain evidence="2 4">NCTC13492</strain>
    </source>
</reference>
<evidence type="ECO:0000313" key="4">
    <source>
        <dbReference type="Proteomes" id="UP000251670"/>
    </source>
</evidence>
<evidence type="ECO:0000313" key="1">
    <source>
        <dbReference type="EMBL" id="SDJ74434.1"/>
    </source>
</evidence>
<dbReference type="Proteomes" id="UP000199426">
    <property type="component" value="Unassembled WGS sequence"/>
</dbReference>
<proteinExistence type="predicted"/>
<dbReference type="Proteomes" id="UP000251670">
    <property type="component" value="Unassembled WGS sequence"/>
</dbReference>
<dbReference type="EMBL" id="UAWB01000001">
    <property type="protein sequence ID" value="SQB26380.1"/>
    <property type="molecule type" value="Genomic_DNA"/>
</dbReference>
<keyword evidence="3" id="KW-1185">Reference proteome</keyword>
<evidence type="ECO:0000313" key="2">
    <source>
        <dbReference type="EMBL" id="SQB26380.1"/>
    </source>
</evidence>
<dbReference type="Gene3D" id="3.40.1420.30">
    <property type="match status" value="1"/>
</dbReference>
<name>A0A2X2XJ48_CHRJE</name>